<dbReference type="Proteomes" id="UP000274756">
    <property type="component" value="Unassembled WGS sequence"/>
</dbReference>
<reference evidence="19" key="1">
    <citation type="submission" date="2017-02" db="UniProtKB">
        <authorList>
            <consortium name="WormBaseParasite"/>
        </authorList>
    </citation>
    <scope>IDENTIFICATION</scope>
</reference>
<dbReference type="SUPFAM" id="SSF56672">
    <property type="entry name" value="DNA/RNA polymerases"/>
    <property type="match status" value="1"/>
</dbReference>
<dbReference type="AlphaFoldDB" id="A0A0N4UIW8"/>
<evidence type="ECO:0000313" key="17">
    <source>
        <dbReference type="Proteomes" id="UP000038040"/>
    </source>
</evidence>
<dbReference type="PROSITE" id="PS50173">
    <property type="entry name" value="UMUC"/>
    <property type="match status" value="1"/>
</dbReference>
<evidence type="ECO:0000256" key="6">
    <source>
        <dbReference type="ARBA" id="ARBA00022679"/>
    </source>
</evidence>
<evidence type="ECO:0000256" key="13">
    <source>
        <dbReference type="ARBA" id="ARBA00044975"/>
    </source>
</evidence>
<dbReference type="Pfam" id="PF00817">
    <property type="entry name" value="IMS"/>
    <property type="match status" value="1"/>
</dbReference>
<dbReference type="PIRSF" id="PIRSF036603">
    <property type="entry name" value="DPol_eta"/>
    <property type="match status" value="1"/>
</dbReference>
<dbReference type="Proteomes" id="UP000038040">
    <property type="component" value="Unplaced"/>
</dbReference>
<gene>
    <name evidence="16" type="ORF">DME_LOCUS1838</name>
</gene>
<dbReference type="Gene3D" id="3.30.70.270">
    <property type="match status" value="1"/>
</dbReference>
<evidence type="ECO:0000256" key="11">
    <source>
        <dbReference type="ARBA" id="ARBA00023204"/>
    </source>
</evidence>
<dbReference type="PANTHER" id="PTHR45873:SF1">
    <property type="entry name" value="DNA POLYMERASE ETA"/>
    <property type="match status" value="1"/>
</dbReference>
<evidence type="ECO:0000256" key="8">
    <source>
        <dbReference type="ARBA" id="ARBA00022723"/>
    </source>
</evidence>
<comment type="cofactor">
    <cofactor evidence="2">
        <name>Mg(2+)</name>
        <dbReference type="ChEBI" id="CHEBI:18420"/>
    </cofactor>
</comment>
<dbReference type="GO" id="GO:0005634">
    <property type="term" value="C:nucleus"/>
    <property type="evidence" value="ECO:0007669"/>
    <property type="project" value="UniProtKB-SubCell"/>
</dbReference>
<dbReference type="InterPro" id="IPR052230">
    <property type="entry name" value="DNA_polymerase_eta"/>
</dbReference>
<keyword evidence="8" id="KW-0479">Metal-binding</keyword>
<dbReference type="GO" id="GO:0005657">
    <property type="term" value="C:replication fork"/>
    <property type="evidence" value="ECO:0007669"/>
    <property type="project" value="TreeGrafter"/>
</dbReference>
<dbReference type="GO" id="GO:0009411">
    <property type="term" value="P:response to UV"/>
    <property type="evidence" value="ECO:0007669"/>
    <property type="project" value="UniProtKB-ARBA"/>
</dbReference>
<name>A0A0N4UIW8_DRAME</name>
<evidence type="ECO:0000256" key="4">
    <source>
        <dbReference type="ARBA" id="ARBA00010945"/>
    </source>
</evidence>
<accession>A0A0N4UIW8</accession>
<evidence type="ECO:0000256" key="2">
    <source>
        <dbReference type="ARBA" id="ARBA00001946"/>
    </source>
</evidence>
<organism evidence="17 19">
    <name type="scientific">Dracunculus medinensis</name>
    <name type="common">Guinea worm</name>
    <dbReference type="NCBI Taxonomy" id="318479"/>
    <lineage>
        <taxon>Eukaryota</taxon>
        <taxon>Metazoa</taxon>
        <taxon>Ecdysozoa</taxon>
        <taxon>Nematoda</taxon>
        <taxon>Chromadorea</taxon>
        <taxon>Rhabditida</taxon>
        <taxon>Spirurina</taxon>
        <taxon>Dracunculoidea</taxon>
        <taxon>Dracunculidae</taxon>
        <taxon>Dracunculus</taxon>
    </lineage>
</organism>
<dbReference type="FunFam" id="1.10.150.20:FF:000014">
    <property type="entry name" value="Polymerase (DNA directed), eta"/>
    <property type="match status" value="1"/>
</dbReference>
<proteinExistence type="inferred from homology"/>
<comment type="subcellular location">
    <subcellularLocation>
        <location evidence="3">Nucleus</location>
    </subcellularLocation>
</comment>
<dbReference type="InterPro" id="IPR036775">
    <property type="entry name" value="DNA_pol_Y-fam_lit_finger_sf"/>
</dbReference>
<dbReference type="GO" id="GO:0003887">
    <property type="term" value="F:DNA-directed DNA polymerase activity"/>
    <property type="evidence" value="ECO:0007669"/>
    <property type="project" value="UniProtKB-EC"/>
</dbReference>
<dbReference type="PANTHER" id="PTHR45873">
    <property type="entry name" value="DNA POLYMERASE ETA"/>
    <property type="match status" value="1"/>
</dbReference>
<evidence type="ECO:0000313" key="18">
    <source>
        <dbReference type="Proteomes" id="UP000274756"/>
    </source>
</evidence>
<feature type="domain" description="UmuC" evidence="15">
    <location>
        <begin position="7"/>
        <end position="252"/>
    </location>
</feature>
<dbReference type="EMBL" id="UYYG01000034">
    <property type="protein sequence ID" value="VDN51865.1"/>
    <property type="molecule type" value="Genomic_DNA"/>
</dbReference>
<keyword evidence="6" id="KW-0808">Transferase</keyword>
<dbReference type="InterPro" id="IPR043128">
    <property type="entry name" value="Rev_trsase/Diguanyl_cyclase"/>
</dbReference>
<evidence type="ECO:0000313" key="16">
    <source>
        <dbReference type="EMBL" id="VDN51865.1"/>
    </source>
</evidence>
<keyword evidence="12" id="KW-0539">Nucleus</keyword>
<dbReference type="GO" id="GO:0006281">
    <property type="term" value="P:DNA repair"/>
    <property type="evidence" value="ECO:0007669"/>
    <property type="project" value="UniProtKB-KW"/>
</dbReference>
<dbReference type="Gene3D" id="3.40.1170.60">
    <property type="match status" value="1"/>
</dbReference>
<dbReference type="GO" id="GO:0035861">
    <property type="term" value="C:site of double-strand break"/>
    <property type="evidence" value="ECO:0007669"/>
    <property type="project" value="TreeGrafter"/>
</dbReference>
<protein>
    <recommendedName>
        <fullName evidence="13">DNA polymerase eta</fullName>
        <ecNumber evidence="5">2.7.7.7</ecNumber>
    </recommendedName>
</protein>
<comment type="cofactor">
    <cofactor evidence="1">
        <name>Mn(2+)</name>
        <dbReference type="ChEBI" id="CHEBI:29035"/>
    </cofactor>
</comment>
<dbReference type="EC" id="2.7.7.7" evidence="5"/>
<keyword evidence="11" id="KW-0234">DNA repair</keyword>
<dbReference type="OrthoDB" id="5723at2759"/>
<dbReference type="Pfam" id="PF21704">
    <property type="entry name" value="POLH-Rev1_HhH"/>
    <property type="match status" value="1"/>
</dbReference>
<keyword evidence="18" id="KW-1185">Reference proteome</keyword>
<evidence type="ECO:0000256" key="3">
    <source>
        <dbReference type="ARBA" id="ARBA00004123"/>
    </source>
</evidence>
<evidence type="ECO:0000313" key="19">
    <source>
        <dbReference type="WBParaSite" id="DME_0000757101-mRNA-1"/>
    </source>
</evidence>
<dbReference type="FunFam" id="3.40.1170.60:FF:000003">
    <property type="entry name" value="DNA polymerase eta"/>
    <property type="match status" value="1"/>
</dbReference>
<evidence type="ECO:0000256" key="10">
    <source>
        <dbReference type="ARBA" id="ARBA00022842"/>
    </source>
</evidence>
<evidence type="ECO:0000256" key="9">
    <source>
        <dbReference type="ARBA" id="ARBA00022763"/>
    </source>
</evidence>
<evidence type="ECO:0000256" key="1">
    <source>
        <dbReference type="ARBA" id="ARBA00001936"/>
    </source>
</evidence>
<keyword evidence="10" id="KW-0460">Magnesium</keyword>
<dbReference type="InterPro" id="IPR001126">
    <property type="entry name" value="UmuC"/>
</dbReference>
<dbReference type="GO" id="GO:0042276">
    <property type="term" value="P:error-prone translesion synthesis"/>
    <property type="evidence" value="ECO:0007669"/>
    <property type="project" value="TreeGrafter"/>
</dbReference>
<evidence type="ECO:0000256" key="7">
    <source>
        <dbReference type="ARBA" id="ARBA00022695"/>
    </source>
</evidence>
<dbReference type="Gene3D" id="1.10.150.20">
    <property type="entry name" value="5' to 3' exonuclease, C-terminal subdomain"/>
    <property type="match status" value="1"/>
</dbReference>
<dbReference type="GO" id="GO:0046872">
    <property type="term" value="F:metal ion binding"/>
    <property type="evidence" value="ECO:0007669"/>
    <property type="project" value="UniProtKB-KW"/>
</dbReference>
<evidence type="ECO:0000256" key="5">
    <source>
        <dbReference type="ARBA" id="ARBA00012417"/>
    </source>
</evidence>
<evidence type="ECO:0000256" key="12">
    <source>
        <dbReference type="ARBA" id="ARBA00023242"/>
    </source>
</evidence>
<dbReference type="InterPro" id="IPR043502">
    <property type="entry name" value="DNA/RNA_pol_sf"/>
</dbReference>
<dbReference type="SUPFAM" id="SSF100879">
    <property type="entry name" value="Lesion bypass DNA polymerase (Y-family), little finger domain"/>
    <property type="match status" value="1"/>
</dbReference>
<keyword evidence="7" id="KW-0548">Nucleotidyltransferase</keyword>
<dbReference type="Gene3D" id="3.30.1490.100">
    <property type="entry name" value="DNA polymerase, Y-family, little finger domain"/>
    <property type="match status" value="1"/>
</dbReference>
<comment type="catalytic activity">
    <reaction evidence="14">
        <text>DNA(n) + a 2'-deoxyribonucleoside 5'-triphosphate = DNA(n+1) + diphosphate</text>
        <dbReference type="Rhea" id="RHEA:22508"/>
        <dbReference type="Rhea" id="RHEA-COMP:17339"/>
        <dbReference type="Rhea" id="RHEA-COMP:17340"/>
        <dbReference type="ChEBI" id="CHEBI:33019"/>
        <dbReference type="ChEBI" id="CHEBI:61560"/>
        <dbReference type="ChEBI" id="CHEBI:173112"/>
        <dbReference type="EC" id="2.7.7.7"/>
    </reaction>
</comment>
<evidence type="ECO:0000256" key="14">
    <source>
        <dbReference type="ARBA" id="ARBA00049244"/>
    </source>
</evidence>
<comment type="similarity">
    <text evidence="4">Belongs to the DNA polymerase type-Y family.</text>
</comment>
<dbReference type="GO" id="GO:0003684">
    <property type="term" value="F:damaged DNA binding"/>
    <property type="evidence" value="ECO:0007669"/>
    <property type="project" value="InterPro"/>
</dbReference>
<keyword evidence="9" id="KW-0227">DNA damage</keyword>
<dbReference type="WBParaSite" id="DME_0000757101-mRNA-1">
    <property type="protein sequence ID" value="DME_0000757101-mRNA-1"/>
    <property type="gene ID" value="DME_0000757101"/>
</dbReference>
<sequence>MSSSRNIALIDMDCFYAQVEQRLQPHLWGKPVAVAQYSAYKGGGILAVSYEARKFGVKRGMFGDQAKILCPDLNLCLVPNGEHSDKADLTRYREASGEVFKVLSGFDSRIIVERASIDEAFLDLTDLVDYIISDEDPYMASCDSFPSTFVADGSDINYENSTTWNFNREESLKSFLRKACELKGMAADLVEQIRKQIKDETKFHCSAGIGSNKMIAKLVCSRHKPCQQSIIVDGDISTIFRYTRIDSVRNLGGKLGRAIMKHFDIETMDELSKLPLQQINNAFPSQAKWIYEISHGIDVEPVRPREKQTSIAVSKNFPGSSSLSTVKDVQVWLEGLVRELVKRLVEDQIKNNRTASSLYVGCTTDAPYGKTCHIVSYDVDNIINLSWNIIRAYNKSTTIDLWEPSVFHIGMSASRFRNGISESCKRITEWINKAKNQLFIESSCSLQILDTETFQVLKTFSVIHEIVFYV</sequence>
<evidence type="ECO:0000259" key="15">
    <source>
        <dbReference type="PROSITE" id="PS50173"/>
    </source>
</evidence>
<reference evidence="16 18" key="2">
    <citation type="submission" date="2018-11" db="EMBL/GenBank/DDBJ databases">
        <authorList>
            <consortium name="Pathogen Informatics"/>
        </authorList>
    </citation>
    <scope>NUCLEOTIDE SEQUENCE [LARGE SCALE GENOMIC DNA]</scope>
</reference>
<dbReference type="STRING" id="318479.A0A0N4UIW8"/>